<evidence type="ECO:0000256" key="1">
    <source>
        <dbReference type="ARBA" id="ARBA00010718"/>
    </source>
</evidence>
<dbReference type="SMART" id="SM01057">
    <property type="entry name" value="Carb_anhydrase"/>
    <property type="match status" value="1"/>
</dbReference>
<dbReference type="PROSITE" id="PS51144">
    <property type="entry name" value="ALPHA_CA_2"/>
    <property type="match status" value="1"/>
</dbReference>
<keyword evidence="7" id="KW-0732">Signal</keyword>
<dbReference type="Proteomes" id="UP000713985">
    <property type="component" value="Unassembled WGS sequence"/>
</dbReference>
<evidence type="ECO:0000256" key="5">
    <source>
        <dbReference type="ARBA" id="ARBA00023239"/>
    </source>
</evidence>
<dbReference type="OrthoDB" id="5327615at2"/>
<feature type="chain" id="PRO_5044629794" description="carbonic anhydrase" evidence="7">
    <location>
        <begin position="24"/>
        <end position="247"/>
    </location>
</feature>
<evidence type="ECO:0000256" key="2">
    <source>
        <dbReference type="ARBA" id="ARBA00012925"/>
    </source>
</evidence>
<keyword evidence="4" id="KW-0862">Zinc</keyword>
<dbReference type="EMBL" id="WIWP01000001">
    <property type="protein sequence ID" value="MQT24390.1"/>
    <property type="molecule type" value="Genomic_DNA"/>
</dbReference>
<dbReference type="PANTHER" id="PTHR18952:SF265">
    <property type="entry name" value="CARBONIC ANHYDRASE"/>
    <property type="match status" value="1"/>
</dbReference>
<evidence type="ECO:0000313" key="11">
    <source>
        <dbReference type="EMBL" id="MQU15372.1"/>
    </source>
</evidence>
<evidence type="ECO:0000313" key="10">
    <source>
        <dbReference type="EMBL" id="MQT78984.1"/>
    </source>
</evidence>
<comment type="caution">
    <text evidence="10">The sequence shown here is derived from an EMBL/GenBank/DDBJ whole genome shotgun (WGS) entry which is preliminary data.</text>
</comment>
<dbReference type="Gene3D" id="3.10.200.10">
    <property type="entry name" value="Alpha carbonic anhydrase"/>
    <property type="match status" value="1"/>
</dbReference>
<dbReference type="Pfam" id="PF00194">
    <property type="entry name" value="Carb_anhydrase"/>
    <property type="match status" value="1"/>
</dbReference>
<dbReference type="InterPro" id="IPR001148">
    <property type="entry name" value="CA_dom"/>
</dbReference>
<name>A0A6A7YQC4_9PSED</name>
<dbReference type="EMBL" id="WIVT01000002">
    <property type="protein sequence ID" value="MQU15372.1"/>
    <property type="molecule type" value="Genomic_DNA"/>
</dbReference>
<gene>
    <name evidence="11" type="ORF">GHN41_02775</name>
    <name evidence="10" type="ORF">GHN86_02705</name>
    <name evidence="9" type="ORF">GHN94_00900</name>
</gene>
<dbReference type="PANTHER" id="PTHR18952">
    <property type="entry name" value="CARBONIC ANHYDRASE"/>
    <property type="match status" value="1"/>
</dbReference>
<evidence type="ECO:0000259" key="8">
    <source>
        <dbReference type="PROSITE" id="PS51144"/>
    </source>
</evidence>
<dbReference type="Proteomes" id="UP000443000">
    <property type="component" value="Unassembled WGS sequence"/>
</dbReference>
<dbReference type="EC" id="4.2.1.1" evidence="2"/>
<evidence type="ECO:0000256" key="4">
    <source>
        <dbReference type="ARBA" id="ARBA00022833"/>
    </source>
</evidence>
<dbReference type="InterPro" id="IPR023561">
    <property type="entry name" value="Carbonic_anhydrase_a-class"/>
</dbReference>
<sequence length="247" mass="27242">MKFHLLHAMVLLLGLSMCTKAYANAPTWSYAGTTGPEHWAELDPAFSLCRSGKVQSPINIDAASPAELPSLNLNYSPGPSTLLHNGHNLNIKPTSQGWISVGSDVFDFQSVYVQTPSEVQINGRNFPLAVYLEHRNQAGQSMMVAILFEIGAKNPVLERFISSIPAQRGDVLTLGRFDAEQLYPVLRDYYDFMGSMTTPPCSEGVRWLVMRTPVQLSEAQLNTFQLAFPMSARPIQPTNNRTIQVGG</sequence>
<protein>
    <recommendedName>
        <fullName evidence="2">carbonic anhydrase</fullName>
        <ecNumber evidence="2">4.2.1.1</ecNumber>
    </recommendedName>
</protein>
<keyword evidence="13" id="KW-1185">Reference proteome</keyword>
<reference evidence="12 13" key="1">
    <citation type="submission" date="2019-10" db="EMBL/GenBank/DDBJ databases">
        <title>Evaluation of single-gene subtyping targets for Pseudomonas.</title>
        <authorList>
            <person name="Reichler S.J."/>
            <person name="Orsi R.H."/>
            <person name="Wiedmann M."/>
            <person name="Martin N.H."/>
            <person name="Murphy S.I."/>
        </authorList>
    </citation>
    <scope>NUCLEOTIDE SEQUENCE</scope>
    <source>
        <strain evidence="9 13">FSL R10-0802</strain>
        <strain evidence="11 12">FSL R10-1594</strain>
        <strain evidence="10">FSL R10-2339</strain>
    </source>
</reference>
<evidence type="ECO:0000256" key="7">
    <source>
        <dbReference type="SAM" id="SignalP"/>
    </source>
</evidence>
<proteinExistence type="inferred from homology"/>
<dbReference type="GO" id="GO:0008270">
    <property type="term" value="F:zinc ion binding"/>
    <property type="evidence" value="ECO:0007669"/>
    <property type="project" value="InterPro"/>
</dbReference>
<comment type="similarity">
    <text evidence="1">Belongs to the alpha-carbonic anhydrase family.</text>
</comment>
<dbReference type="InterPro" id="IPR041891">
    <property type="entry name" value="Alpha_CA_prokaryot-like"/>
</dbReference>
<dbReference type="GO" id="GO:0004089">
    <property type="term" value="F:carbonate dehydratase activity"/>
    <property type="evidence" value="ECO:0007669"/>
    <property type="project" value="UniProtKB-EC"/>
</dbReference>
<dbReference type="InterPro" id="IPR036398">
    <property type="entry name" value="CA_dom_sf"/>
</dbReference>
<evidence type="ECO:0000313" key="9">
    <source>
        <dbReference type="EMBL" id="MQT24390.1"/>
    </source>
</evidence>
<evidence type="ECO:0000256" key="6">
    <source>
        <dbReference type="ARBA" id="ARBA00048348"/>
    </source>
</evidence>
<accession>A0A6A7YQC4</accession>
<dbReference type="CDD" id="cd03124">
    <property type="entry name" value="alpha_CA_prokaryotic_like"/>
    <property type="match status" value="1"/>
</dbReference>
<dbReference type="RefSeq" id="WP_153386086.1">
    <property type="nucleotide sequence ID" value="NZ_JBITTT010000014.1"/>
</dbReference>
<feature type="domain" description="Alpha-carbonic anhydrase" evidence="8">
    <location>
        <begin position="26"/>
        <end position="247"/>
    </location>
</feature>
<organism evidence="10">
    <name type="scientific">Pseudomonas helleri</name>
    <dbReference type="NCBI Taxonomy" id="1608996"/>
    <lineage>
        <taxon>Bacteria</taxon>
        <taxon>Pseudomonadati</taxon>
        <taxon>Pseudomonadota</taxon>
        <taxon>Gammaproteobacteria</taxon>
        <taxon>Pseudomonadales</taxon>
        <taxon>Pseudomonadaceae</taxon>
        <taxon>Pseudomonas</taxon>
    </lineage>
</organism>
<keyword evidence="5" id="KW-0456">Lyase</keyword>
<evidence type="ECO:0000313" key="13">
    <source>
        <dbReference type="Proteomes" id="UP000713985"/>
    </source>
</evidence>
<keyword evidence="3" id="KW-0479">Metal-binding</keyword>
<dbReference type="EMBL" id="WIWC01000003">
    <property type="protein sequence ID" value="MQT78984.1"/>
    <property type="molecule type" value="Genomic_DNA"/>
</dbReference>
<dbReference type="SUPFAM" id="SSF51069">
    <property type="entry name" value="Carbonic anhydrase"/>
    <property type="match status" value="1"/>
</dbReference>
<comment type="catalytic activity">
    <reaction evidence="6">
        <text>hydrogencarbonate + H(+) = CO2 + H2O</text>
        <dbReference type="Rhea" id="RHEA:10748"/>
        <dbReference type="ChEBI" id="CHEBI:15377"/>
        <dbReference type="ChEBI" id="CHEBI:15378"/>
        <dbReference type="ChEBI" id="CHEBI:16526"/>
        <dbReference type="ChEBI" id="CHEBI:17544"/>
        <dbReference type="EC" id="4.2.1.1"/>
    </reaction>
</comment>
<evidence type="ECO:0000256" key="3">
    <source>
        <dbReference type="ARBA" id="ARBA00022723"/>
    </source>
</evidence>
<dbReference type="AlphaFoldDB" id="A0A6A7YQC4"/>
<evidence type="ECO:0000313" key="12">
    <source>
        <dbReference type="Proteomes" id="UP000443000"/>
    </source>
</evidence>
<feature type="signal peptide" evidence="7">
    <location>
        <begin position="1"/>
        <end position="23"/>
    </location>
</feature>